<keyword evidence="1" id="KW-0472">Membrane</keyword>
<accession>A0A1M5J3D2</accession>
<sequence>MGLGIIMFIRILFGVCMVFIIGYVFGGFSKNPTLVVLTKTAAILAVVLFIAVNGLLMRFAFSRQGNDRVGCGYWKAALPEKEHSK</sequence>
<gene>
    <name evidence="2" type="ORF">SAMN04488522_105167</name>
</gene>
<name>A0A1M5J3D2_9SPHI</name>
<feature type="transmembrane region" description="Helical" evidence="1">
    <location>
        <begin position="34"/>
        <end position="56"/>
    </location>
</feature>
<feature type="transmembrane region" description="Helical" evidence="1">
    <location>
        <begin position="7"/>
        <end position="28"/>
    </location>
</feature>
<dbReference type="OrthoDB" id="771140at2"/>
<evidence type="ECO:0000313" key="3">
    <source>
        <dbReference type="Proteomes" id="UP000184287"/>
    </source>
</evidence>
<dbReference type="STRING" id="288992.SAMN04488522_105167"/>
<proteinExistence type="predicted"/>
<dbReference type="Proteomes" id="UP000184287">
    <property type="component" value="Unassembled WGS sequence"/>
</dbReference>
<evidence type="ECO:0000256" key="1">
    <source>
        <dbReference type="SAM" id="Phobius"/>
    </source>
</evidence>
<keyword evidence="1" id="KW-0812">Transmembrane</keyword>
<dbReference type="EMBL" id="FQUQ01000005">
    <property type="protein sequence ID" value="SHG34700.1"/>
    <property type="molecule type" value="Genomic_DNA"/>
</dbReference>
<organism evidence="2 3">
    <name type="scientific">Pedobacter caeni</name>
    <dbReference type="NCBI Taxonomy" id="288992"/>
    <lineage>
        <taxon>Bacteria</taxon>
        <taxon>Pseudomonadati</taxon>
        <taxon>Bacteroidota</taxon>
        <taxon>Sphingobacteriia</taxon>
        <taxon>Sphingobacteriales</taxon>
        <taxon>Sphingobacteriaceae</taxon>
        <taxon>Pedobacter</taxon>
    </lineage>
</organism>
<evidence type="ECO:0000313" key="2">
    <source>
        <dbReference type="EMBL" id="SHG34700.1"/>
    </source>
</evidence>
<keyword evidence="3" id="KW-1185">Reference proteome</keyword>
<reference evidence="3" key="1">
    <citation type="submission" date="2016-11" db="EMBL/GenBank/DDBJ databases">
        <authorList>
            <person name="Varghese N."/>
            <person name="Submissions S."/>
        </authorList>
    </citation>
    <scope>NUCLEOTIDE SEQUENCE [LARGE SCALE GENOMIC DNA]</scope>
    <source>
        <strain evidence="3">DSM 16990</strain>
    </source>
</reference>
<protein>
    <submittedName>
        <fullName evidence="2">Uncharacterized protein</fullName>
    </submittedName>
</protein>
<dbReference type="RefSeq" id="WP_073234505.1">
    <property type="nucleotide sequence ID" value="NZ_FQUQ01000005.1"/>
</dbReference>
<keyword evidence="1" id="KW-1133">Transmembrane helix</keyword>
<dbReference type="AlphaFoldDB" id="A0A1M5J3D2"/>